<dbReference type="AlphaFoldDB" id="A0A1H4P8E0"/>
<protein>
    <submittedName>
        <fullName evidence="4">Phosphinothricin acetyltransferase</fullName>
    </submittedName>
</protein>
<dbReference type="CDD" id="cd04301">
    <property type="entry name" value="NAT_SF"/>
    <property type="match status" value="1"/>
</dbReference>
<feature type="domain" description="N-acetyltransferase" evidence="3">
    <location>
        <begin position="24"/>
        <end position="184"/>
    </location>
</feature>
<keyword evidence="5" id="KW-1185">Reference proteome</keyword>
<evidence type="ECO:0000313" key="5">
    <source>
        <dbReference type="Proteomes" id="UP000199183"/>
    </source>
</evidence>
<dbReference type="Pfam" id="PF13420">
    <property type="entry name" value="Acetyltransf_4"/>
    <property type="match status" value="1"/>
</dbReference>
<dbReference type="InterPro" id="IPR016181">
    <property type="entry name" value="Acyl_CoA_acyltransferase"/>
</dbReference>
<dbReference type="EMBL" id="FNRY01000001">
    <property type="protein sequence ID" value="SEC03488.1"/>
    <property type="molecule type" value="Genomic_DNA"/>
</dbReference>
<sequence length="188" mass="20801">MKHEGRSILNVTDTLTPRASTVRAVIRPATQPDLERIAEIYAHYVRESCITFDEVVPDSSHWQSKLAAARDAERPFLVAETPEGTVAGYAYVEPWKAKRAYRHTVENSIYLDPALTGRGLGTDLLTALLERSRAAGIAQVVAVVSDTGAEASLALHERFGFRRVGRLENVGFKFGSWIGVHLLQRSLE</sequence>
<evidence type="ECO:0000313" key="4">
    <source>
        <dbReference type="EMBL" id="SEC03488.1"/>
    </source>
</evidence>
<dbReference type="GO" id="GO:0016747">
    <property type="term" value="F:acyltransferase activity, transferring groups other than amino-acyl groups"/>
    <property type="evidence" value="ECO:0007669"/>
    <property type="project" value="InterPro"/>
</dbReference>
<reference evidence="4 5" key="1">
    <citation type="submission" date="2016-10" db="EMBL/GenBank/DDBJ databases">
        <authorList>
            <person name="de Groot N.N."/>
        </authorList>
    </citation>
    <scope>NUCLEOTIDE SEQUENCE [LARGE SCALE GENOMIC DNA]</scope>
    <source>
        <strain evidence="4 5">DSM 21799</strain>
    </source>
</reference>
<dbReference type="Gene3D" id="3.40.630.30">
    <property type="match status" value="1"/>
</dbReference>
<evidence type="ECO:0000259" key="3">
    <source>
        <dbReference type="PROSITE" id="PS51186"/>
    </source>
</evidence>
<name>A0A1H4P8E0_9MICO</name>
<organism evidence="4 5">
    <name type="scientific">Paramicrobacterium humi</name>
    <dbReference type="NCBI Taxonomy" id="640635"/>
    <lineage>
        <taxon>Bacteria</taxon>
        <taxon>Bacillati</taxon>
        <taxon>Actinomycetota</taxon>
        <taxon>Actinomycetes</taxon>
        <taxon>Micrococcales</taxon>
        <taxon>Microbacteriaceae</taxon>
        <taxon>Paramicrobacterium</taxon>
    </lineage>
</organism>
<proteinExistence type="predicted"/>
<dbReference type="PANTHER" id="PTHR43072">
    <property type="entry name" value="N-ACETYLTRANSFERASE"/>
    <property type="match status" value="1"/>
</dbReference>
<dbReference type="InterPro" id="IPR000182">
    <property type="entry name" value="GNAT_dom"/>
</dbReference>
<dbReference type="PANTHER" id="PTHR43072:SF23">
    <property type="entry name" value="UPF0039 PROTEIN C11D3.02C"/>
    <property type="match status" value="1"/>
</dbReference>
<dbReference type="Proteomes" id="UP000199183">
    <property type="component" value="Unassembled WGS sequence"/>
</dbReference>
<gene>
    <name evidence="4" type="ORF">SAMN04489806_2425</name>
</gene>
<keyword evidence="2" id="KW-0012">Acyltransferase</keyword>
<dbReference type="SUPFAM" id="SSF55729">
    <property type="entry name" value="Acyl-CoA N-acyltransferases (Nat)"/>
    <property type="match status" value="1"/>
</dbReference>
<accession>A0A1H4P8E0</accession>
<keyword evidence="1 4" id="KW-0808">Transferase</keyword>
<dbReference type="STRING" id="640635.SAMN04489806_2425"/>
<evidence type="ECO:0000256" key="2">
    <source>
        <dbReference type="ARBA" id="ARBA00023315"/>
    </source>
</evidence>
<evidence type="ECO:0000256" key="1">
    <source>
        <dbReference type="ARBA" id="ARBA00022679"/>
    </source>
</evidence>
<dbReference type="PROSITE" id="PS51186">
    <property type="entry name" value="GNAT"/>
    <property type="match status" value="1"/>
</dbReference>